<protein>
    <recommendedName>
        <fullName evidence="4">HhH-GPD domain-containing protein</fullName>
    </recommendedName>
</protein>
<comment type="subcellular location">
    <subcellularLocation>
        <location evidence="1">Nucleus</location>
    </subcellularLocation>
</comment>
<dbReference type="InterPro" id="IPR003265">
    <property type="entry name" value="HhH-GPD_domain"/>
</dbReference>
<reference evidence="5" key="2">
    <citation type="submission" date="2024-02" db="EMBL/GenBank/DDBJ databases">
        <title>Comparative genomics of Cryptococcus and Kwoniella reveals pathogenesis evolution and contrasting modes of karyotype evolution via chromosome fusion or intercentromeric recombination.</title>
        <authorList>
            <person name="Coelho M.A."/>
            <person name="David-Palma M."/>
            <person name="Shea T."/>
            <person name="Bowers K."/>
            <person name="McGinley-Smith S."/>
            <person name="Mohammad A.W."/>
            <person name="Gnirke A."/>
            <person name="Yurkov A.M."/>
            <person name="Nowrousian M."/>
            <person name="Sun S."/>
            <person name="Cuomo C.A."/>
            <person name="Heitman J."/>
        </authorList>
    </citation>
    <scope>NUCLEOTIDE SEQUENCE</scope>
    <source>
        <strain evidence="5">CBS 10117</strain>
    </source>
</reference>
<feature type="compositionally biased region" description="Basic and acidic residues" evidence="3">
    <location>
        <begin position="50"/>
        <end position="72"/>
    </location>
</feature>
<feature type="compositionally biased region" description="Polar residues" evidence="3">
    <location>
        <begin position="1"/>
        <end position="20"/>
    </location>
</feature>
<dbReference type="AlphaFoldDB" id="A0AAJ8MI38"/>
<dbReference type="PANTHER" id="PTHR15074">
    <property type="entry name" value="METHYL-CPG-BINDING PROTEIN"/>
    <property type="match status" value="1"/>
</dbReference>
<dbReference type="KEGG" id="kdj:28968269"/>
<dbReference type="Gene3D" id="1.10.340.30">
    <property type="entry name" value="Hypothetical protein, domain 2"/>
    <property type="match status" value="1"/>
</dbReference>
<gene>
    <name evidence="5" type="ORF">I303_104452</name>
</gene>
<dbReference type="Pfam" id="PF00730">
    <property type="entry name" value="HhH-GPD"/>
    <property type="match status" value="1"/>
</dbReference>
<reference evidence="5" key="1">
    <citation type="submission" date="2013-07" db="EMBL/GenBank/DDBJ databases">
        <authorList>
            <consortium name="The Broad Institute Genome Sequencing Platform"/>
            <person name="Cuomo C."/>
            <person name="Litvintseva A."/>
            <person name="Chen Y."/>
            <person name="Heitman J."/>
            <person name="Sun S."/>
            <person name="Springer D."/>
            <person name="Dromer F."/>
            <person name="Young S.K."/>
            <person name="Zeng Q."/>
            <person name="Gargeya S."/>
            <person name="Fitzgerald M."/>
            <person name="Abouelleil A."/>
            <person name="Alvarado L."/>
            <person name="Berlin A.M."/>
            <person name="Chapman S.B."/>
            <person name="Dewar J."/>
            <person name="Goldberg J."/>
            <person name="Griggs A."/>
            <person name="Gujja S."/>
            <person name="Hansen M."/>
            <person name="Howarth C."/>
            <person name="Imamovic A."/>
            <person name="Larimer J."/>
            <person name="McCowan C."/>
            <person name="Murphy C."/>
            <person name="Pearson M."/>
            <person name="Priest M."/>
            <person name="Roberts A."/>
            <person name="Saif S."/>
            <person name="Shea T."/>
            <person name="Sykes S."/>
            <person name="Wortman J."/>
            <person name="Nusbaum C."/>
            <person name="Birren B."/>
        </authorList>
    </citation>
    <scope>NUCLEOTIDE SEQUENCE</scope>
    <source>
        <strain evidence="5">CBS 10117</strain>
    </source>
</reference>
<sequence length="434" mass="49543">MRTRSQAQSSKASVDANVSTDAPFDQFELSTPPTPPETPLRDTRRRKRQRTDIRQSDTDVQAKEHQSGEEGGRPPTPESLVKSRTKRRRRKQEEKEVVVEIPSIVQVEIPTKNGDRNRTSHEPRPKKGKNVEAKEKKGKREKQELSRKGEGKGKASLGEEHGTTGDKEEIVVQSEKGVLEHVGKIHLIQEKLRYDPWRMLIATCLLNKTAGRAARPILEILLERYPTPKELSEASIPDLSTLLYPLGLFNQRASSLIRFSRQYLDYNWPLYPPPPSGHPFSTEHIPLLHPNTTISVPDELDVKIFYGSGVYASDSFRIYSHLLPGKGAPEHEAKWLKKGERARERMRSEGGWDGSVERLSGHLSDSESESDSGSDCAQGEDDEWRKVIPLDKELRRYLIWRWGIEGIVYDIHTGPRIVKERDKERLKYLLKDDT</sequence>
<feature type="compositionally biased region" description="Basic and acidic residues" evidence="3">
    <location>
        <begin position="346"/>
        <end position="360"/>
    </location>
</feature>
<feature type="compositionally biased region" description="Acidic residues" evidence="3">
    <location>
        <begin position="366"/>
        <end position="380"/>
    </location>
</feature>
<proteinExistence type="predicted"/>
<dbReference type="InterPro" id="IPR011257">
    <property type="entry name" value="DNA_glycosylase"/>
</dbReference>
<evidence type="ECO:0000256" key="2">
    <source>
        <dbReference type="ARBA" id="ARBA00023242"/>
    </source>
</evidence>
<feature type="region of interest" description="Disordered" evidence="3">
    <location>
        <begin position="346"/>
        <end position="380"/>
    </location>
</feature>
<dbReference type="GO" id="GO:0003824">
    <property type="term" value="F:catalytic activity"/>
    <property type="evidence" value="ECO:0007669"/>
    <property type="project" value="InterPro"/>
</dbReference>
<evidence type="ECO:0000313" key="6">
    <source>
        <dbReference type="Proteomes" id="UP000078595"/>
    </source>
</evidence>
<dbReference type="GeneID" id="28968269"/>
<evidence type="ECO:0000313" key="5">
    <source>
        <dbReference type="EMBL" id="WWC61867.1"/>
    </source>
</evidence>
<feature type="domain" description="HhH-GPD" evidence="4">
    <location>
        <begin position="202"/>
        <end position="291"/>
    </location>
</feature>
<dbReference type="GO" id="GO:0005634">
    <property type="term" value="C:nucleus"/>
    <property type="evidence" value="ECO:0007669"/>
    <property type="project" value="UniProtKB-SubCell"/>
</dbReference>
<dbReference type="Proteomes" id="UP000078595">
    <property type="component" value="Chromosome 5"/>
</dbReference>
<name>A0AAJ8MI38_9TREE</name>
<keyword evidence="2" id="KW-0539">Nucleus</keyword>
<feature type="region of interest" description="Disordered" evidence="3">
    <location>
        <begin position="1"/>
        <end position="165"/>
    </location>
</feature>
<dbReference type="InterPro" id="IPR045138">
    <property type="entry name" value="MeCP2/MBD4"/>
</dbReference>
<dbReference type="GO" id="GO:0003677">
    <property type="term" value="F:DNA binding"/>
    <property type="evidence" value="ECO:0007669"/>
    <property type="project" value="InterPro"/>
</dbReference>
<feature type="compositionally biased region" description="Basic and acidic residues" evidence="3">
    <location>
        <begin position="113"/>
        <end position="135"/>
    </location>
</feature>
<dbReference type="RefSeq" id="XP_065825033.1">
    <property type="nucleotide sequence ID" value="XM_065968961.1"/>
</dbReference>
<organism evidence="5 6">
    <name type="scientific">Kwoniella dejecticola CBS 10117</name>
    <dbReference type="NCBI Taxonomy" id="1296121"/>
    <lineage>
        <taxon>Eukaryota</taxon>
        <taxon>Fungi</taxon>
        <taxon>Dikarya</taxon>
        <taxon>Basidiomycota</taxon>
        <taxon>Agaricomycotina</taxon>
        <taxon>Tremellomycetes</taxon>
        <taxon>Tremellales</taxon>
        <taxon>Cryptococcaceae</taxon>
        <taxon>Kwoniella</taxon>
    </lineage>
</organism>
<feature type="compositionally biased region" description="Basic and acidic residues" evidence="3">
    <location>
        <begin position="141"/>
        <end position="165"/>
    </location>
</feature>
<evidence type="ECO:0000259" key="4">
    <source>
        <dbReference type="Pfam" id="PF00730"/>
    </source>
</evidence>
<evidence type="ECO:0000256" key="3">
    <source>
        <dbReference type="SAM" id="MobiDB-lite"/>
    </source>
</evidence>
<accession>A0AAJ8MI38</accession>
<dbReference type="EMBL" id="CP144534">
    <property type="protein sequence ID" value="WWC61867.1"/>
    <property type="molecule type" value="Genomic_DNA"/>
</dbReference>
<dbReference type="SUPFAM" id="SSF48150">
    <property type="entry name" value="DNA-glycosylase"/>
    <property type="match status" value="1"/>
</dbReference>
<keyword evidence="6" id="KW-1185">Reference proteome</keyword>
<dbReference type="GO" id="GO:0006285">
    <property type="term" value="P:base-excision repair, AP site formation"/>
    <property type="evidence" value="ECO:0007669"/>
    <property type="project" value="UniProtKB-ARBA"/>
</dbReference>
<dbReference type="PANTHER" id="PTHR15074:SF0">
    <property type="entry name" value="METHYL-CPG-BINDING DOMAIN PROTEIN 4-LIKE PROTEIN"/>
    <property type="match status" value="1"/>
</dbReference>
<evidence type="ECO:0000256" key="1">
    <source>
        <dbReference type="ARBA" id="ARBA00004123"/>
    </source>
</evidence>